<protein>
    <submittedName>
        <fullName evidence="2">Uncharacterized protein</fullName>
    </submittedName>
</protein>
<evidence type="ECO:0000256" key="1">
    <source>
        <dbReference type="SAM" id="SignalP"/>
    </source>
</evidence>
<reference evidence="2 3" key="1">
    <citation type="submission" date="2024-02" db="EMBL/GenBank/DDBJ databases">
        <title>Rubritalea halochordaticola NBRC 107102.</title>
        <authorList>
            <person name="Ichikawa N."/>
            <person name="Katano-Makiyama Y."/>
            <person name="Hidaka K."/>
        </authorList>
    </citation>
    <scope>NUCLEOTIDE SEQUENCE [LARGE SCALE GENOMIC DNA]</scope>
    <source>
        <strain evidence="2 3">NBRC 107102</strain>
    </source>
</reference>
<evidence type="ECO:0000313" key="2">
    <source>
        <dbReference type="EMBL" id="GAA5497180.1"/>
    </source>
</evidence>
<keyword evidence="3" id="KW-1185">Reference proteome</keyword>
<feature type="chain" id="PRO_5045197575" evidence="1">
    <location>
        <begin position="22"/>
        <end position="190"/>
    </location>
</feature>
<dbReference type="Proteomes" id="UP001424741">
    <property type="component" value="Unassembled WGS sequence"/>
</dbReference>
<comment type="caution">
    <text evidence="2">The sequence shown here is derived from an EMBL/GenBank/DDBJ whole genome shotgun (WGS) entry which is preliminary data.</text>
</comment>
<sequence>MGKRLNILLLIVACSNFSSHAEDKSTQFSRFQYKDPSELINKRKASLAINKRTYGPFGKNQDPNAKVAPPKTITKKPKVVEQSPELELKNVIGNLKPKVNMAGNNMAIINGQRFLKGDILKLKAKDPKTNKTQVFEVQLARATSKLLAFRNIKSGEFHYLQLGGDLNLGTAEDLEIPQGDKKGGDIDISK</sequence>
<gene>
    <name evidence="2" type="ORF">Rhal01_03370</name>
</gene>
<organism evidence="2 3">
    <name type="scientific">Rubritalea halochordaticola</name>
    <dbReference type="NCBI Taxonomy" id="714537"/>
    <lineage>
        <taxon>Bacteria</taxon>
        <taxon>Pseudomonadati</taxon>
        <taxon>Verrucomicrobiota</taxon>
        <taxon>Verrucomicrobiia</taxon>
        <taxon>Verrucomicrobiales</taxon>
        <taxon>Rubritaleaceae</taxon>
        <taxon>Rubritalea</taxon>
    </lineage>
</organism>
<dbReference type="RefSeq" id="WP_346189721.1">
    <property type="nucleotide sequence ID" value="NZ_BAABRL010000012.1"/>
</dbReference>
<keyword evidence="1" id="KW-0732">Signal</keyword>
<name>A0ABP9V5C4_9BACT</name>
<evidence type="ECO:0000313" key="3">
    <source>
        <dbReference type="Proteomes" id="UP001424741"/>
    </source>
</evidence>
<accession>A0ABP9V5C4</accession>
<proteinExistence type="predicted"/>
<feature type="signal peptide" evidence="1">
    <location>
        <begin position="1"/>
        <end position="21"/>
    </location>
</feature>
<dbReference type="EMBL" id="BAABRL010000012">
    <property type="protein sequence ID" value="GAA5497180.1"/>
    <property type="molecule type" value="Genomic_DNA"/>
</dbReference>